<dbReference type="PROSITE" id="PS00973">
    <property type="entry name" value="USP_2"/>
    <property type="match status" value="1"/>
</dbReference>
<dbReference type="InterPro" id="IPR038765">
    <property type="entry name" value="Papain-like_cys_pep_sf"/>
</dbReference>
<comment type="caution">
    <text evidence="10">The sequence shown here is derived from an EMBL/GenBank/DDBJ whole genome shotgun (WGS) entry which is preliminary data.</text>
</comment>
<evidence type="ECO:0000313" key="10">
    <source>
        <dbReference type="EMBL" id="KAB1210352.1"/>
    </source>
</evidence>
<dbReference type="InterPro" id="IPR001394">
    <property type="entry name" value="Peptidase_C19_UCH"/>
</dbReference>
<comment type="similarity">
    <text evidence="2 7">Belongs to the peptidase C19 family.</text>
</comment>
<gene>
    <name evidence="10" type="ORF">CJ030_MR6G024141</name>
</gene>
<evidence type="ECO:0000313" key="11">
    <source>
        <dbReference type="Proteomes" id="UP000516437"/>
    </source>
</evidence>
<dbReference type="InterPro" id="IPR028889">
    <property type="entry name" value="USP"/>
</dbReference>
<evidence type="ECO:0000259" key="9">
    <source>
        <dbReference type="PROSITE" id="PS50235"/>
    </source>
</evidence>
<dbReference type="EMBL" id="RXIC02000024">
    <property type="protein sequence ID" value="KAB1210352.1"/>
    <property type="molecule type" value="Genomic_DNA"/>
</dbReference>
<dbReference type="PROSITE" id="PS50235">
    <property type="entry name" value="USP_3"/>
    <property type="match status" value="1"/>
</dbReference>
<keyword evidence="5 7" id="KW-0378">Hydrolase</keyword>
<feature type="transmembrane region" description="Helical" evidence="8">
    <location>
        <begin position="26"/>
        <end position="49"/>
    </location>
</feature>
<organism evidence="10 11">
    <name type="scientific">Morella rubra</name>
    <name type="common">Chinese bayberry</name>
    <dbReference type="NCBI Taxonomy" id="262757"/>
    <lineage>
        <taxon>Eukaryota</taxon>
        <taxon>Viridiplantae</taxon>
        <taxon>Streptophyta</taxon>
        <taxon>Embryophyta</taxon>
        <taxon>Tracheophyta</taxon>
        <taxon>Spermatophyta</taxon>
        <taxon>Magnoliopsida</taxon>
        <taxon>eudicotyledons</taxon>
        <taxon>Gunneridae</taxon>
        <taxon>Pentapetalae</taxon>
        <taxon>rosids</taxon>
        <taxon>fabids</taxon>
        <taxon>Fagales</taxon>
        <taxon>Myricaceae</taxon>
        <taxon>Morella</taxon>
    </lineage>
</organism>
<dbReference type="CDD" id="cd02662">
    <property type="entry name" value="Peptidase_C19F"/>
    <property type="match status" value="1"/>
</dbReference>
<dbReference type="GO" id="GO:0004843">
    <property type="term" value="F:cysteine-type deubiquitinase activity"/>
    <property type="evidence" value="ECO:0007669"/>
    <property type="project" value="UniProtKB-UniRule"/>
</dbReference>
<dbReference type="PANTHER" id="PTHR24006">
    <property type="entry name" value="UBIQUITIN CARBOXYL-TERMINAL HYDROLASE"/>
    <property type="match status" value="1"/>
</dbReference>
<dbReference type="PANTHER" id="PTHR24006:SF888">
    <property type="entry name" value="UBIQUITIN CARBOXYL-TERMINAL HYDROLASE 30"/>
    <property type="match status" value="1"/>
</dbReference>
<dbReference type="AlphaFoldDB" id="A0A6A1VBW5"/>
<keyword evidence="3 7" id="KW-0645">Protease</keyword>
<dbReference type="GO" id="GO:0005829">
    <property type="term" value="C:cytosol"/>
    <property type="evidence" value="ECO:0007669"/>
    <property type="project" value="TreeGrafter"/>
</dbReference>
<feature type="domain" description="USP" evidence="9">
    <location>
        <begin position="77"/>
        <end position="592"/>
    </location>
</feature>
<evidence type="ECO:0000256" key="7">
    <source>
        <dbReference type="RuleBase" id="RU366025"/>
    </source>
</evidence>
<evidence type="ECO:0000256" key="8">
    <source>
        <dbReference type="SAM" id="Phobius"/>
    </source>
</evidence>
<keyword evidence="8" id="KW-1133">Transmembrane helix</keyword>
<proteinExistence type="inferred from homology"/>
<dbReference type="InterPro" id="IPR018200">
    <property type="entry name" value="USP_CS"/>
</dbReference>
<keyword evidence="8" id="KW-0472">Membrane</keyword>
<keyword evidence="8" id="KW-0812">Transmembrane</keyword>
<keyword evidence="4 7" id="KW-0833">Ubl conjugation pathway</keyword>
<dbReference type="Pfam" id="PF00443">
    <property type="entry name" value="UCH"/>
    <property type="match status" value="1"/>
</dbReference>
<comment type="function">
    <text evidence="7">Recognizes and hydrolyzes the peptide bond at the C-terminal Gly of ubiquitin. Involved in the processing of poly-ubiquitin precursors as well as that of ubiquitinated proteins.</text>
</comment>
<dbReference type="GO" id="GO:0005634">
    <property type="term" value="C:nucleus"/>
    <property type="evidence" value="ECO:0007669"/>
    <property type="project" value="TreeGrafter"/>
</dbReference>
<dbReference type="EC" id="3.4.19.12" evidence="7"/>
<dbReference type="PROSITE" id="PS00972">
    <property type="entry name" value="USP_1"/>
    <property type="match status" value="1"/>
</dbReference>
<dbReference type="SUPFAM" id="SSF54001">
    <property type="entry name" value="Cysteine proteinases"/>
    <property type="match status" value="1"/>
</dbReference>
<dbReference type="InterPro" id="IPR050164">
    <property type="entry name" value="Peptidase_C19"/>
</dbReference>
<sequence length="595" mass="66140">MKIEGGARLKTILGSVRRGCGTLSRINCVSVSGFHVAALLGVVGLILAISDGKVGDLGSLSWFSVRTRRPEKLRLIPGLQNLGNNCFLNVILQALASCLYFQPFLQKVIEDSELSVDEGQVASLPLTAALATLLEELCEVGGGRVVSSPRDLMRAMAPYIPNFNLTAQQDAAEAFLHLLSCLREEFSESYLPNQCSLVDVSASSCRILIPKMREDWSEQERWKEHFLGPFDGILGSILTCQSCSSQISLSFESFHSLPLSPLFTNGASIMAGCTLEDCLKQFNAAEHVENYNCSHCWHVAGIKYLTSLRTNEVEIEKLRRCSEQENCDCRRLLHLATLPWSNKLSYTLKQLSIARSPKILCIHLKRVSINMFGEPIKLQGHISFPLILDLYPFMTSGVGIKSWGEKLQREQVKLRCEFPKALSNHFSLQSNARNLNFIFGPRKEDIPSNEFAPVESECSANVQAVQEGANLPQTDGCLKSLPAIMCMQSDDEINGKHECYFLVNEFQSFKVTVPPETNVYRLVSVVEHFGKAGSGHYTVYRSVGADLLKEDPDDEFEPAPAHWFCISDTQVHSVSEKDVLAAEASLLFYEKLVQD</sequence>
<evidence type="ECO:0000256" key="1">
    <source>
        <dbReference type="ARBA" id="ARBA00000707"/>
    </source>
</evidence>
<reference evidence="10 11" key="1">
    <citation type="journal article" date="2019" name="Plant Biotechnol. J.">
        <title>The red bayberry genome and genetic basis of sex determination.</title>
        <authorList>
            <person name="Jia H.M."/>
            <person name="Jia H.J."/>
            <person name="Cai Q.L."/>
            <person name="Wang Y."/>
            <person name="Zhao H.B."/>
            <person name="Yang W.F."/>
            <person name="Wang G.Y."/>
            <person name="Li Y.H."/>
            <person name="Zhan D.L."/>
            <person name="Shen Y.T."/>
            <person name="Niu Q.F."/>
            <person name="Chang L."/>
            <person name="Qiu J."/>
            <person name="Zhao L."/>
            <person name="Xie H.B."/>
            <person name="Fu W.Y."/>
            <person name="Jin J."/>
            <person name="Li X.W."/>
            <person name="Jiao Y."/>
            <person name="Zhou C.C."/>
            <person name="Tu T."/>
            <person name="Chai C.Y."/>
            <person name="Gao J.L."/>
            <person name="Fan L.J."/>
            <person name="van de Weg E."/>
            <person name="Wang J.Y."/>
            <person name="Gao Z.S."/>
        </authorList>
    </citation>
    <scope>NUCLEOTIDE SEQUENCE [LARGE SCALE GENOMIC DNA]</scope>
    <source>
        <tissue evidence="10">Leaves</tissue>
    </source>
</reference>
<dbReference type="OrthoDB" id="2248014at2759"/>
<comment type="catalytic activity">
    <reaction evidence="1 7">
        <text>Thiol-dependent hydrolysis of ester, thioester, amide, peptide and isopeptide bonds formed by the C-terminal Gly of ubiquitin (a 76-residue protein attached to proteins as an intracellular targeting signal).</text>
        <dbReference type="EC" id="3.4.19.12"/>
    </reaction>
</comment>
<protein>
    <recommendedName>
        <fullName evidence="7">Ubiquitin carboxyl-terminal hydrolase</fullName>
        <ecNumber evidence="7">3.4.19.12</ecNumber>
    </recommendedName>
</protein>
<dbReference type="Proteomes" id="UP000516437">
    <property type="component" value="Chromosome 6"/>
</dbReference>
<dbReference type="GO" id="GO:0006508">
    <property type="term" value="P:proteolysis"/>
    <property type="evidence" value="ECO:0007669"/>
    <property type="project" value="UniProtKB-KW"/>
</dbReference>
<keyword evidence="6 7" id="KW-0788">Thiol protease</keyword>
<evidence type="ECO:0000256" key="6">
    <source>
        <dbReference type="ARBA" id="ARBA00022807"/>
    </source>
</evidence>
<evidence type="ECO:0000256" key="4">
    <source>
        <dbReference type="ARBA" id="ARBA00022786"/>
    </source>
</evidence>
<evidence type="ECO:0000256" key="3">
    <source>
        <dbReference type="ARBA" id="ARBA00022670"/>
    </source>
</evidence>
<evidence type="ECO:0000256" key="5">
    <source>
        <dbReference type="ARBA" id="ARBA00022801"/>
    </source>
</evidence>
<accession>A0A6A1VBW5</accession>
<keyword evidence="11" id="KW-1185">Reference proteome</keyword>
<dbReference type="Gene3D" id="3.90.70.10">
    <property type="entry name" value="Cysteine proteinases"/>
    <property type="match status" value="1"/>
</dbReference>
<name>A0A6A1VBW5_9ROSI</name>
<dbReference type="GO" id="GO:0016579">
    <property type="term" value="P:protein deubiquitination"/>
    <property type="evidence" value="ECO:0007669"/>
    <property type="project" value="InterPro"/>
</dbReference>
<evidence type="ECO:0000256" key="2">
    <source>
        <dbReference type="ARBA" id="ARBA00009085"/>
    </source>
</evidence>